<dbReference type="GO" id="GO:0042254">
    <property type="term" value="P:ribosome biogenesis"/>
    <property type="evidence" value="ECO:0007669"/>
    <property type="project" value="UniProtKB-UniRule"/>
</dbReference>
<dbReference type="InterPro" id="IPR014100">
    <property type="entry name" value="GTP-bd_Obg/CgtA"/>
</dbReference>
<dbReference type="InterPro" id="IPR031167">
    <property type="entry name" value="G_OBG"/>
</dbReference>
<evidence type="ECO:0000256" key="7">
    <source>
        <dbReference type="HAMAP-Rule" id="MF_01454"/>
    </source>
</evidence>
<feature type="binding site" evidence="7">
    <location>
        <begin position="236"/>
        <end position="239"/>
    </location>
    <ligand>
        <name>GTP</name>
        <dbReference type="ChEBI" id="CHEBI:37565"/>
    </ligand>
</feature>
<dbReference type="FunFam" id="2.70.210.12:FF:000001">
    <property type="entry name" value="GTPase Obg"/>
    <property type="match status" value="1"/>
</dbReference>
<keyword evidence="2 7" id="KW-0963">Cytoplasm</keyword>
<feature type="binding site" evidence="7">
    <location>
        <begin position="195"/>
        <end position="199"/>
    </location>
    <ligand>
        <name>GTP</name>
        <dbReference type="ChEBI" id="CHEBI:37565"/>
    </ligand>
</feature>
<organism evidence="11 12">
    <name type="scientific">Candidatus Curtissbacteria bacterium RIFCSPLOWO2_01_FULL_42_26</name>
    <dbReference type="NCBI Taxonomy" id="1797729"/>
    <lineage>
        <taxon>Bacteria</taxon>
        <taxon>Candidatus Curtissiibacteriota</taxon>
    </lineage>
</organism>
<feature type="binding site" evidence="7">
    <location>
        <position position="177"/>
    </location>
    <ligand>
        <name>Mg(2+)</name>
        <dbReference type="ChEBI" id="CHEBI:18420"/>
    </ligand>
</feature>
<evidence type="ECO:0000256" key="1">
    <source>
        <dbReference type="ARBA" id="ARBA00007699"/>
    </source>
</evidence>
<dbReference type="PROSITE" id="PS51710">
    <property type="entry name" value="G_OBG"/>
    <property type="match status" value="1"/>
</dbReference>
<sequence length="353" mass="37727">MIDFAKITVRAGDGGRGAGSFAHIKGKRLGKANGGDGGVGGNVYFCATLDLNTLEPFRYNKDFMAANGQNGGPNRRKGAGGVDLVLKVPVGTVVNLANTSNKTYETYTSYDLTATNQKVLVAKGGEGGRGNAHLRDEFGRRPKAGESGQEGEYCELTLELKLIADVGLIGLPNAGKSTLLAALTAATPTIADYPFTTLEPNLGVLEVGRNVGKWDSRNIKPTDLPSYNPKNLILADIPGLIEGASEGKGLGHLFLRHIERTRVLVHLIDISSPDPIDAYKTVRGELKKHSPDLLNKREIVVLNKVDLIDAKTLDFSSARFKKMRKKVIPISAKTGEGLGTLITEIVKLVKLSG</sequence>
<dbReference type="InterPro" id="IPR036726">
    <property type="entry name" value="GTP1_OBG_dom_sf"/>
</dbReference>
<gene>
    <name evidence="7" type="primary">obg</name>
    <name evidence="11" type="ORF">A3A60_01285</name>
</gene>
<dbReference type="AlphaFoldDB" id="A0A1F5HYB2"/>
<dbReference type="GO" id="GO:0005525">
    <property type="term" value="F:GTP binding"/>
    <property type="evidence" value="ECO:0007669"/>
    <property type="project" value="UniProtKB-UniRule"/>
</dbReference>
<reference evidence="11 12" key="1">
    <citation type="journal article" date="2016" name="Nat. Commun.">
        <title>Thousands of microbial genomes shed light on interconnected biogeochemical processes in an aquifer system.</title>
        <authorList>
            <person name="Anantharaman K."/>
            <person name="Brown C.T."/>
            <person name="Hug L.A."/>
            <person name="Sharon I."/>
            <person name="Castelle C.J."/>
            <person name="Probst A.J."/>
            <person name="Thomas B.C."/>
            <person name="Singh A."/>
            <person name="Wilkins M.J."/>
            <person name="Karaoz U."/>
            <person name="Brodie E.L."/>
            <person name="Williams K.H."/>
            <person name="Hubbard S.S."/>
            <person name="Banfield J.F."/>
        </authorList>
    </citation>
    <scope>NUCLEOTIDE SEQUENCE [LARGE SCALE GENOMIC DNA]</scope>
</reference>
<dbReference type="STRING" id="1797729.A3A60_01285"/>
<evidence type="ECO:0000256" key="5">
    <source>
        <dbReference type="ARBA" id="ARBA00022842"/>
    </source>
</evidence>
<comment type="subunit">
    <text evidence="7">Monomer.</text>
</comment>
<dbReference type="EMBL" id="MFBS01000023">
    <property type="protein sequence ID" value="OGE09172.1"/>
    <property type="molecule type" value="Genomic_DNA"/>
</dbReference>
<feature type="compositionally biased region" description="Basic and acidic residues" evidence="8">
    <location>
        <begin position="133"/>
        <end position="144"/>
    </location>
</feature>
<accession>A0A1F5HYB2</accession>
<keyword evidence="7" id="KW-0479">Metal-binding</keyword>
<feature type="region of interest" description="Disordered" evidence="8">
    <location>
        <begin position="131"/>
        <end position="150"/>
    </location>
</feature>
<dbReference type="InterPro" id="IPR006074">
    <property type="entry name" value="GTP1-OBG_CS"/>
</dbReference>
<comment type="subcellular location">
    <subcellularLocation>
        <location evidence="7">Cytoplasm</location>
    </subcellularLocation>
</comment>
<dbReference type="PANTHER" id="PTHR11702">
    <property type="entry name" value="DEVELOPMENTALLY REGULATED GTP-BINDING PROTEIN-RELATED"/>
    <property type="match status" value="1"/>
</dbReference>
<keyword evidence="3 7" id="KW-0547">Nucleotide-binding</keyword>
<dbReference type="Proteomes" id="UP000179227">
    <property type="component" value="Unassembled WGS sequence"/>
</dbReference>
<evidence type="ECO:0000256" key="3">
    <source>
        <dbReference type="ARBA" id="ARBA00022741"/>
    </source>
</evidence>
<evidence type="ECO:0000256" key="4">
    <source>
        <dbReference type="ARBA" id="ARBA00022801"/>
    </source>
</evidence>
<dbReference type="GO" id="GO:0005737">
    <property type="term" value="C:cytoplasm"/>
    <property type="evidence" value="ECO:0007669"/>
    <property type="project" value="UniProtKB-SubCell"/>
</dbReference>
<feature type="domain" description="Obg" evidence="10">
    <location>
        <begin position="1"/>
        <end position="163"/>
    </location>
</feature>
<dbReference type="GO" id="GO:0003924">
    <property type="term" value="F:GTPase activity"/>
    <property type="evidence" value="ECO:0007669"/>
    <property type="project" value="UniProtKB-UniRule"/>
</dbReference>
<feature type="binding site" evidence="7">
    <location>
        <begin position="303"/>
        <end position="306"/>
    </location>
    <ligand>
        <name>GTP</name>
        <dbReference type="ChEBI" id="CHEBI:37565"/>
    </ligand>
</feature>
<dbReference type="Gene3D" id="2.70.210.12">
    <property type="entry name" value="GTP1/OBG domain"/>
    <property type="match status" value="1"/>
</dbReference>
<dbReference type="Pfam" id="PF01926">
    <property type="entry name" value="MMR_HSR1"/>
    <property type="match status" value="1"/>
</dbReference>
<dbReference type="PANTHER" id="PTHR11702:SF31">
    <property type="entry name" value="MITOCHONDRIAL RIBOSOME-ASSOCIATED GTPASE 2"/>
    <property type="match status" value="1"/>
</dbReference>
<evidence type="ECO:0000256" key="6">
    <source>
        <dbReference type="ARBA" id="ARBA00023134"/>
    </source>
</evidence>
<dbReference type="Pfam" id="PF01018">
    <property type="entry name" value="GTP1_OBG"/>
    <property type="match status" value="1"/>
</dbReference>
<proteinExistence type="inferred from homology"/>
<dbReference type="InterPro" id="IPR045086">
    <property type="entry name" value="OBG_GTPase"/>
</dbReference>
<evidence type="ECO:0000256" key="2">
    <source>
        <dbReference type="ARBA" id="ARBA00022490"/>
    </source>
</evidence>
<dbReference type="EC" id="3.6.5.-" evidence="7"/>
<dbReference type="SUPFAM" id="SSF52540">
    <property type="entry name" value="P-loop containing nucleoside triphosphate hydrolases"/>
    <property type="match status" value="1"/>
</dbReference>
<dbReference type="InterPro" id="IPR006169">
    <property type="entry name" value="GTP1_OBG_dom"/>
</dbReference>
<dbReference type="GO" id="GO:0000287">
    <property type="term" value="F:magnesium ion binding"/>
    <property type="evidence" value="ECO:0007669"/>
    <property type="project" value="InterPro"/>
</dbReference>
<comment type="function">
    <text evidence="7">An essential GTPase which binds GTP, GDP and possibly (p)ppGpp with moderate affinity, with high nucleotide exchange rates and a fairly low GTP hydrolysis rate. Plays a role in control of the cell cycle, stress response, ribosome biogenesis and in those bacteria that undergo differentiation, in morphogenesis control.</text>
</comment>
<feature type="domain" description="OBG-type G" evidence="9">
    <location>
        <begin position="164"/>
        <end position="350"/>
    </location>
</feature>
<comment type="caution">
    <text evidence="11">The sequence shown here is derived from an EMBL/GenBank/DDBJ whole genome shotgun (WGS) entry which is preliminary data.</text>
</comment>
<dbReference type="InterPro" id="IPR006073">
    <property type="entry name" value="GTP-bd"/>
</dbReference>
<dbReference type="InterPro" id="IPR027417">
    <property type="entry name" value="P-loop_NTPase"/>
</dbReference>
<dbReference type="PROSITE" id="PS51883">
    <property type="entry name" value="OBG"/>
    <property type="match status" value="1"/>
</dbReference>
<feature type="binding site" evidence="7">
    <location>
        <begin position="331"/>
        <end position="333"/>
    </location>
    <ligand>
        <name>GTP</name>
        <dbReference type="ChEBI" id="CHEBI:37565"/>
    </ligand>
</feature>
<dbReference type="NCBIfam" id="TIGR02729">
    <property type="entry name" value="Obg_CgtA"/>
    <property type="match status" value="1"/>
</dbReference>
<evidence type="ECO:0000313" key="11">
    <source>
        <dbReference type="EMBL" id="OGE09172.1"/>
    </source>
</evidence>
<evidence type="ECO:0000259" key="10">
    <source>
        <dbReference type="PROSITE" id="PS51883"/>
    </source>
</evidence>
<keyword evidence="6 7" id="KW-0342">GTP-binding</keyword>
<protein>
    <recommendedName>
        <fullName evidence="7">GTPase Obg</fullName>
        <ecNumber evidence="7">3.6.5.-</ecNumber>
    </recommendedName>
    <alternativeName>
        <fullName evidence="7">GTP-binding protein Obg</fullName>
    </alternativeName>
</protein>
<name>A0A1F5HYB2_9BACT</name>
<dbReference type="PRINTS" id="PR00326">
    <property type="entry name" value="GTP1OBG"/>
</dbReference>
<dbReference type="PIRSF" id="PIRSF002401">
    <property type="entry name" value="GTP_bd_Obg/CgtA"/>
    <property type="match status" value="1"/>
</dbReference>
<evidence type="ECO:0000259" key="9">
    <source>
        <dbReference type="PROSITE" id="PS51710"/>
    </source>
</evidence>
<dbReference type="Gene3D" id="3.40.50.300">
    <property type="entry name" value="P-loop containing nucleotide triphosphate hydrolases"/>
    <property type="match status" value="1"/>
</dbReference>
<evidence type="ECO:0000313" key="12">
    <source>
        <dbReference type="Proteomes" id="UP000179227"/>
    </source>
</evidence>
<dbReference type="CDD" id="cd01898">
    <property type="entry name" value="Obg"/>
    <property type="match status" value="1"/>
</dbReference>
<dbReference type="SUPFAM" id="SSF82051">
    <property type="entry name" value="Obg GTP-binding protein N-terminal domain"/>
    <property type="match status" value="1"/>
</dbReference>
<keyword evidence="5 7" id="KW-0460">Magnesium</keyword>
<comment type="cofactor">
    <cofactor evidence="7">
        <name>Mg(2+)</name>
        <dbReference type="ChEBI" id="CHEBI:18420"/>
    </cofactor>
</comment>
<keyword evidence="4 7" id="KW-0378">Hydrolase</keyword>
<dbReference type="HAMAP" id="MF_01454">
    <property type="entry name" value="GTPase_Obg"/>
    <property type="match status" value="1"/>
</dbReference>
<dbReference type="PROSITE" id="PS00905">
    <property type="entry name" value="GTP1_OBG"/>
    <property type="match status" value="1"/>
</dbReference>
<evidence type="ECO:0000256" key="8">
    <source>
        <dbReference type="SAM" id="MobiDB-lite"/>
    </source>
</evidence>
<dbReference type="NCBIfam" id="NF008956">
    <property type="entry name" value="PRK12299.1"/>
    <property type="match status" value="1"/>
</dbReference>
<feature type="binding site" evidence="7">
    <location>
        <begin position="170"/>
        <end position="177"/>
    </location>
    <ligand>
        <name>GTP</name>
        <dbReference type="ChEBI" id="CHEBI:37565"/>
    </ligand>
</feature>
<comment type="similarity">
    <text evidence="1 7">Belongs to the TRAFAC class OBG-HflX-like GTPase superfamily. OBG GTPase family.</text>
</comment>
<feature type="binding site" evidence="7">
    <location>
        <position position="197"/>
    </location>
    <ligand>
        <name>Mg(2+)</name>
        <dbReference type="ChEBI" id="CHEBI:18420"/>
    </ligand>
</feature>